<dbReference type="Gene3D" id="2.60.40.2700">
    <property type="match status" value="2"/>
</dbReference>
<organism evidence="1">
    <name type="scientific">Jonesiaceae bacterium BS-20</name>
    <dbReference type="NCBI Taxonomy" id="3120821"/>
    <lineage>
        <taxon>Bacteria</taxon>
        <taxon>Bacillati</taxon>
        <taxon>Actinomycetota</taxon>
        <taxon>Actinomycetes</taxon>
        <taxon>Micrococcales</taxon>
        <taxon>Jonesiaceae</taxon>
    </lineage>
</organism>
<reference evidence="1" key="1">
    <citation type="submission" date="2024-02" db="EMBL/GenBank/DDBJ databases">
        <title>Tomenella chthoni gen. nov. sp. nov., a member of the family Jonesiaceae isolated from bat guano.</title>
        <authorList>
            <person name="Miller S.L."/>
            <person name="King J."/>
            <person name="Sankaranarayanan K."/>
            <person name="Lawson P.A."/>
        </authorList>
    </citation>
    <scope>NUCLEOTIDE SEQUENCE</scope>
    <source>
        <strain evidence="1">BS-20</strain>
    </source>
</reference>
<accession>A0AAU7DUD4</accession>
<protein>
    <submittedName>
        <fullName evidence="1">Uncharacterized protein</fullName>
    </submittedName>
</protein>
<proteinExistence type="predicted"/>
<dbReference type="AlphaFoldDB" id="A0AAU7DUD4"/>
<name>A0AAU7DUD4_9MICO</name>
<sequence length="422" mass="46101">MTTSFDGEESNTLFNSLEEGGQGVFSLMVDPRQVVAFEAEPQASPLTKFHNERAIRVGQELRVDIRPESVSPKAHDVTVVWSNGYEGTAYQVQPEDVGTELYATARFAGQDMRPLEIKIECGSVLVGPPPVIDAAQIVIASDAEAIQELVPTQVGVSPSAFSQPVDGVTVDWLRDGIVFASESDIPAEEDGSGYFAEFTPLDDFGGSVLSVRITGHSAGCEDAVVTINAGLIVKGREIALRPETVVRVNEPRVAEKSKVKIDPAEFDPVPERVTYQWMINGTAIEGATAAKFRPRARHRGRQLSVLVAAERHGYLTTAVDVFLGVVAPGYEPEYYGEAPRIKGKAKVGGTLRVANLDRDLFDPAPKEIEYQWMRAKDQIPGARGKTYVPTAQDQGHKVWARVYAKLDGHRTQMLVTDKVRIK</sequence>
<gene>
    <name evidence="1" type="ORF">V5R04_00745</name>
</gene>
<evidence type="ECO:0000313" key="1">
    <source>
        <dbReference type="EMBL" id="XBH21787.1"/>
    </source>
</evidence>
<dbReference type="EMBL" id="CP146203">
    <property type="protein sequence ID" value="XBH21787.1"/>
    <property type="molecule type" value="Genomic_DNA"/>
</dbReference>